<evidence type="ECO:0000313" key="1">
    <source>
        <dbReference type="EMBL" id="KAI3709022.1"/>
    </source>
</evidence>
<organism evidence="1 2">
    <name type="scientific">Cichorium intybus</name>
    <name type="common">Chicory</name>
    <dbReference type="NCBI Taxonomy" id="13427"/>
    <lineage>
        <taxon>Eukaryota</taxon>
        <taxon>Viridiplantae</taxon>
        <taxon>Streptophyta</taxon>
        <taxon>Embryophyta</taxon>
        <taxon>Tracheophyta</taxon>
        <taxon>Spermatophyta</taxon>
        <taxon>Magnoliopsida</taxon>
        <taxon>eudicotyledons</taxon>
        <taxon>Gunneridae</taxon>
        <taxon>Pentapetalae</taxon>
        <taxon>asterids</taxon>
        <taxon>campanulids</taxon>
        <taxon>Asterales</taxon>
        <taxon>Asteraceae</taxon>
        <taxon>Cichorioideae</taxon>
        <taxon>Cichorieae</taxon>
        <taxon>Cichoriinae</taxon>
        <taxon>Cichorium</taxon>
    </lineage>
</organism>
<reference evidence="1 2" key="2">
    <citation type="journal article" date="2022" name="Mol. Ecol. Resour.">
        <title>The genomes of chicory, endive, great burdock and yacon provide insights into Asteraceae paleo-polyploidization history and plant inulin production.</title>
        <authorList>
            <person name="Fan W."/>
            <person name="Wang S."/>
            <person name="Wang H."/>
            <person name="Wang A."/>
            <person name="Jiang F."/>
            <person name="Liu H."/>
            <person name="Zhao H."/>
            <person name="Xu D."/>
            <person name="Zhang Y."/>
        </authorList>
    </citation>
    <scope>NUCLEOTIDE SEQUENCE [LARGE SCALE GENOMIC DNA]</scope>
    <source>
        <strain evidence="2">cv. Punajuju</strain>
        <tissue evidence="1">Leaves</tissue>
    </source>
</reference>
<dbReference type="EMBL" id="CM042015">
    <property type="protein sequence ID" value="KAI3709022.1"/>
    <property type="molecule type" value="Genomic_DNA"/>
</dbReference>
<comment type="caution">
    <text evidence="1">The sequence shown here is derived from an EMBL/GenBank/DDBJ whole genome shotgun (WGS) entry which is preliminary data.</text>
</comment>
<keyword evidence="2" id="KW-1185">Reference proteome</keyword>
<gene>
    <name evidence="1" type="ORF">L2E82_38722</name>
</gene>
<sequence length="585" mass="64841">MEGGWSEVSRRKKTAATKEIISFYTMNFPPGTSAHRIRSACAPLGKLSDVFLVPKKNASGQEFAFVKFQDVKDIAAMEKRLNEVKIDGLELRANREKHPRKPAGAHSNFPLPDRRCLPPLHQSRPPSGFRDGRTFLDASMGPNHRPALQSSPQPPVVKLTSKNNVWIDDRVLVGEVKDFDTLENIQSLLGLKGFGDILCKYLGGLQVIIKFGIDSNARKFMENNELWSHMFNWLEFANKKEFRYERLAWLKITGVPLLAWCEDIFKTIAKKYGKVCVHTNSLEACSDLSYGKVAIITCMRKKINEEFTGEMNGKLFKIGVCEIEEDWYPFKPFTTFQYVESEDKDDDEVGDDDDDDVDEDDEDNDVDLEGISATVEMINGGLEDGEIPSGEPPGEAPMTNAVIEESVVGESEEPLANNYLGTPIDGINVACLPNARAQEDTAFCGGQQFNKNSGLNIWAGPNSEIVPTVPLRNEEPRPQLEENARVIRRKVNRTHGRFNPYGVSSSTSNQIPPHPVTKNPTSNSNPTPSIDLNKNASCSDESSSSSTNEMDATTLVGKSIGFQVEAECEALRYAVNGDGDIIGPQ</sequence>
<name>A0ACB9AFU9_CICIN</name>
<accession>A0ACB9AFU9</accession>
<dbReference type="Proteomes" id="UP001055811">
    <property type="component" value="Linkage Group LG07"/>
</dbReference>
<proteinExistence type="predicted"/>
<evidence type="ECO:0000313" key="2">
    <source>
        <dbReference type="Proteomes" id="UP001055811"/>
    </source>
</evidence>
<reference evidence="2" key="1">
    <citation type="journal article" date="2022" name="Mol. Ecol. Resour.">
        <title>The genomes of chicory, endive, great burdock and yacon provide insights into Asteraceae palaeo-polyploidization history and plant inulin production.</title>
        <authorList>
            <person name="Fan W."/>
            <person name="Wang S."/>
            <person name="Wang H."/>
            <person name="Wang A."/>
            <person name="Jiang F."/>
            <person name="Liu H."/>
            <person name="Zhao H."/>
            <person name="Xu D."/>
            <person name="Zhang Y."/>
        </authorList>
    </citation>
    <scope>NUCLEOTIDE SEQUENCE [LARGE SCALE GENOMIC DNA]</scope>
    <source>
        <strain evidence="2">cv. Punajuju</strain>
    </source>
</reference>
<protein>
    <submittedName>
        <fullName evidence="1">Uncharacterized protein</fullName>
    </submittedName>
</protein>